<organism evidence="2 3">
    <name type="scientific">Ambispora gerdemannii</name>
    <dbReference type="NCBI Taxonomy" id="144530"/>
    <lineage>
        <taxon>Eukaryota</taxon>
        <taxon>Fungi</taxon>
        <taxon>Fungi incertae sedis</taxon>
        <taxon>Mucoromycota</taxon>
        <taxon>Glomeromycotina</taxon>
        <taxon>Glomeromycetes</taxon>
        <taxon>Archaeosporales</taxon>
        <taxon>Ambisporaceae</taxon>
        <taxon>Ambispora</taxon>
    </lineage>
</organism>
<dbReference type="AlphaFoldDB" id="A0A9N9FRJ3"/>
<gene>
    <name evidence="2" type="ORF">AGERDE_LOCUS6686</name>
</gene>
<feature type="transmembrane region" description="Helical" evidence="1">
    <location>
        <begin position="289"/>
        <end position="309"/>
    </location>
</feature>
<proteinExistence type="predicted"/>
<evidence type="ECO:0000256" key="1">
    <source>
        <dbReference type="SAM" id="Phobius"/>
    </source>
</evidence>
<feature type="transmembrane region" description="Helical" evidence="1">
    <location>
        <begin position="224"/>
        <end position="244"/>
    </location>
</feature>
<accession>A0A9N9FRJ3</accession>
<keyword evidence="1" id="KW-0812">Transmembrane</keyword>
<dbReference type="EMBL" id="CAJVPL010001080">
    <property type="protein sequence ID" value="CAG8551400.1"/>
    <property type="molecule type" value="Genomic_DNA"/>
</dbReference>
<comment type="caution">
    <text evidence="2">The sequence shown here is derived from an EMBL/GenBank/DDBJ whole genome shotgun (WGS) entry which is preliminary data.</text>
</comment>
<protein>
    <submittedName>
        <fullName evidence="2">8155_t:CDS:1</fullName>
    </submittedName>
</protein>
<evidence type="ECO:0000313" key="3">
    <source>
        <dbReference type="Proteomes" id="UP000789831"/>
    </source>
</evidence>
<reference evidence="2" key="1">
    <citation type="submission" date="2021-06" db="EMBL/GenBank/DDBJ databases">
        <authorList>
            <person name="Kallberg Y."/>
            <person name="Tangrot J."/>
            <person name="Rosling A."/>
        </authorList>
    </citation>
    <scope>NUCLEOTIDE SEQUENCE</scope>
    <source>
        <strain evidence="2">MT106</strain>
    </source>
</reference>
<sequence>MTDVAKLLSKLSNPVPPYVLGCLPAIATIGAAPKDAFIDKLLWVVQCLACPFLGLFYTCNVRSNETAIYWLPSRCFIGVDGSEIHHRPFGHRAMMVIKPGAYSEKPGANSSLLTDISNTNASALRKVEECIANASVLERLSSLASAYYIMLGAIIAISKVVRPHTCDDWPYLPLALAWTLPAIYRRTVHGRLIVRDPKKSLGDDKIIVKKFDDDDDKEHMHIRVVLTALASIAVPWISVLLAYFTPPKGFFCRSRYLTTFCTIWSFNSIVAYIHHWVEERNKIFDRIVRIWFSISGIGVAILLLVLAVLSNDASWWKTIPSFRDHRII</sequence>
<dbReference type="OrthoDB" id="2324972at2759"/>
<dbReference type="Proteomes" id="UP000789831">
    <property type="component" value="Unassembled WGS sequence"/>
</dbReference>
<keyword evidence="3" id="KW-1185">Reference proteome</keyword>
<evidence type="ECO:0000313" key="2">
    <source>
        <dbReference type="EMBL" id="CAG8551400.1"/>
    </source>
</evidence>
<name>A0A9N9FRJ3_9GLOM</name>
<keyword evidence="1" id="KW-1133">Transmembrane helix</keyword>
<keyword evidence="1" id="KW-0472">Membrane</keyword>
<feature type="transmembrane region" description="Helical" evidence="1">
    <location>
        <begin position="256"/>
        <end position="277"/>
    </location>
</feature>